<dbReference type="PANTHER" id="PTHR10404:SF78">
    <property type="entry name" value="N-ACETYLATED ALPHA-LINKED ACIDIC DIPEPTIDASE 2"/>
    <property type="match status" value="1"/>
</dbReference>
<feature type="domain" description="PA" evidence="17">
    <location>
        <begin position="183"/>
        <end position="271"/>
    </location>
</feature>
<accession>A0AAD9QZ34</accession>
<keyword evidence="16" id="KW-1133">Transmembrane helix</keyword>
<dbReference type="InterPro" id="IPR003137">
    <property type="entry name" value="PA_domain"/>
</dbReference>
<dbReference type="EMBL" id="JARQWQ010000009">
    <property type="protein sequence ID" value="KAK2569736.1"/>
    <property type="molecule type" value="Genomic_DNA"/>
</dbReference>
<feature type="domain" description="Transferrin receptor-like dimerisation" evidence="18">
    <location>
        <begin position="635"/>
        <end position="755"/>
    </location>
</feature>
<keyword evidence="12" id="KW-0325">Glycoprotein</keyword>
<keyword evidence="5" id="KW-0645">Protease</keyword>
<dbReference type="PANTHER" id="PTHR10404">
    <property type="entry name" value="N-ACETYLATED-ALPHA-LINKED ACIDIC DIPEPTIDASE"/>
    <property type="match status" value="1"/>
</dbReference>
<dbReference type="SUPFAM" id="SSF47672">
    <property type="entry name" value="Transferrin receptor-like dimerisation domain"/>
    <property type="match status" value="1"/>
</dbReference>
<dbReference type="SUPFAM" id="SSF53187">
    <property type="entry name" value="Zn-dependent exopeptidases"/>
    <property type="match status" value="1"/>
</dbReference>
<evidence type="ECO:0000256" key="11">
    <source>
        <dbReference type="ARBA" id="ARBA00023157"/>
    </source>
</evidence>
<evidence type="ECO:0000256" key="13">
    <source>
        <dbReference type="ARBA" id="ARBA00059290"/>
    </source>
</evidence>
<dbReference type="AlphaFoldDB" id="A0AAD9QZ34"/>
<feature type="transmembrane region" description="Helical" evidence="16">
    <location>
        <begin position="21"/>
        <end position="43"/>
    </location>
</feature>
<evidence type="ECO:0000256" key="10">
    <source>
        <dbReference type="ARBA" id="ARBA00023049"/>
    </source>
</evidence>
<evidence type="ECO:0000256" key="6">
    <source>
        <dbReference type="ARBA" id="ARBA00022723"/>
    </source>
</evidence>
<name>A0AAD9QZ34_ACRCE</name>
<evidence type="ECO:0000256" key="15">
    <source>
        <dbReference type="ARBA" id="ARBA00081462"/>
    </source>
</evidence>
<feature type="domain" description="Peptidase M28" evidence="19">
    <location>
        <begin position="367"/>
        <end position="570"/>
    </location>
</feature>
<dbReference type="GO" id="GO:0008237">
    <property type="term" value="F:metallopeptidase activity"/>
    <property type="evidence" value="ECO:0007669"/>
    <property type="project" value="UniProtKB-KW"/>
</dbReference>
<comment type="cofactor">
    <cofactor evidence="1">
        <name>Zn(2+)</name>
        <dbReference type="ChEBI" id="CHEBI:29105"/>
    </cofactor>
</comment>
<keyword evidence="9" id="KW-0106">Calcium</keyword>
<dbReference type="FunFam" id="3.50.30.30:FF:000045">
    <property type="entry name" value="Predicted protein"/>
    <property type="match status" value="1"/>
</dbReference>
<comment type="function">
    <text evidence="13">Aminopeptidase with broad substrate specificity. Has lower activity with substrates that have Asp or Glu in the P2' position, or Pro in the P3' position. Lacks activity with substrates that have both Pro in the P3' position and Asp or Glu in the P2' position. Lacks carboxypeptidase activity. Lacks dipeptidyl-peptidase IV type activity.</text>
</comment>
<evidence type="ECO:0000256" key="16">
    <source>
        <dbReference type="SAM" id="Phobius"/>
    </source>
</evidence>
<evidence type="ECO:0000256" key="9">
    <source>
        <dbReference type="ARBA" id="ARBA00022837"/>
    </source>
</evidence>
<evidence type="ECO:0000256" key="1">
    <source>
        <dbReference type="ARBA" id="ARBA00001947"/>
    </source>
</evidence>
<evidence type="ECO:0000259" key="19">
    <source>
        <dbReference type="Pfam" id="PF04389"/>
    </source>
</evidence>
<dbReference type="FunFam" id="3.40.630.10:FF:000101">
    <property type="entry name" value="N-acetylated alpha-linked acidic dipeptidase like 1"/>
    <property type="match status" value="1"/>
</dbReference>
<dbReference type="GO" id="GO:0046872">
    <property type="term" value="F:metal ion binding"/>
    <property type="evidence" value="ECO:0007669"/>
    <property type="project" value="UniProtKB-KW"/>
</dbReference>
<reference evidence="20" key="1">
    <citation type="journal article" date="2023" name="G3 (Bethesda)">
        <title>Whole genome assembly and annotation of the endangered Caribbean coral Acropora cervicornis.</title>
        <authorList>
            <person name="Selwyn J.D."/>
            <person name="Vollmer S.V."/>
        </authorList>
    </citation>
    <scope>NUCLEOTIDE SEQUENCE</scope>
    <source>
        <strain evidence="20">K2</strain>
    </source>
</reference>
<dbReference type="GO" id="GO:0004180">
    <property type="term" value="F:carboxypeptidase activity"/>
    <property type="evidence" value="ECO:0007669"/>
    <property type="project" value="UniProtKB-KW"/>
</dbReference>
<evidence type="ECO:0000313" key="21">
    <source>
        <dbReference type="Proteomes" id="UP001249851"/>
    </source>
</evidence>
<organism evidence="20 21">
    <name type="scientific">Acropora cervicornis</name>
    <name type="common">Staghorn coral</name>
    <dbReference type="NCBI Taxonomy" id="6130"/>
    <lineage>
        <taxon>Eukaryota</taxon>
        <taxon>Metazoa</taxon>
        <taxon>Cnidaria</taxon>
        <taxon>Anthozoa</taxon>
        <taxon>Hexacorallia</taxon>
        <taxon>Scleractinia</taxon>
        <taxon>Astrocoeniina</taxon>
        <taxon>Acroporidae</taxon>
        <taxon>Acropora</taxon>
    </lineage>
</organism>
<keyword evidence="8" id="KW-0862">Zinc</keyword>
<keyword evidence="16" id="KW-0812">Transmembrane</keyword>
<dbReference type="Pfam" id="PF02225">
    <property type="entry name" value="PA"/>
    <property type="match status" value="1"/>
</dbReference>
<evidence type="ECO:0000313" key="20">
    <source>
        <dbReference type="EMBL" id="KAK2569736.1"/>
    </source>
</evidence>
<dbReference type="InterPro" id="IPR039373">
    <property type="entry name" value="Peptidase_M28B"/>
</dbReference>
<dbReference type="GO" id="GO:0016324">
    <property type="term" value="C:apical plasma membrane"/>
    <property type="evidence" value="ECO:0007669"/>
    <property type="project" value="UniProtKB-SubCell"/>
</dbReference>
<dbReference type="CDD" id="cd08022">
    <property type="entry name" value="M28_PSMA_like"/>
    <property type="match status" value="1"/>
</dbReference>
<protein>
    <recommendedName>
        <fullName evidence="14">Aminopeptidase NAALADL1</fullName>
    </recommendedName>
    <alternativeName>
        <fullName evidence="15">N-acetylated-alpha-linked acidic dipeptidase-like protein</fullName>
    </alternativeName>
</protein>
<dbReference type="FunFam" id="1.20.930.40:FF:000001">
    <property type="entry name" value="N-acetylated-alpha-linked acidic dipeptidase 2"/>
    <property type="match status" value="1"/>
</dbReference>
<dbReference type="InterPro" id="IPR007365">
    <property type="entry name" value="TFR-like_dimer_dom"/>
</dbReference>
<dbReference type="CDD" id="cd02121">
    <property type="entry name" value="PA_GCPII_like"/>
    <property type="match status" value="1"/>
</dbReference>
<dbReference type="Gene3D" id="3.50.30.30">
    <property type="match status" value="1"/>
</dbReference>
<evidence type="ECO:0000256" key="5">
    <source>
        <dbReference type="ARBA" id="ARBA00022670"/>
    </source>
</evidence>
<sequence>MDDDMVELTYKKRQKQRRIHCIAVILALIVAFFIGFLIGFLAMKTKSEDKDEERERKDSKYEFQEELEDMKKHHMKFQESVSEEHLRSTLKFFSKEPHIAGSTRQKELAVELAKRWKEYGFDRVEQPEYKALLSFPNTTHPTRITIKYKNGTIIHQIKGEEQDGGSKSAVLPFLGYSPSGKAEGELVYVNYGRVEDFDKLKNLSVNVTGRIAIMRYGKIFRGNKIANAASYGAIAALLFSDPADYALAGGDPKDTYPNTAWLPSTGVQRGSLYTFPGMGDPQTPGIAAIPGMYRRSREESELPPIPAHPMGYGDAIQFLSRMGGSEAPEDWKGSLDLSYRLGPGYVNSEITVAVDVKNHYEVKSIFNVIGTMNGNVEPDRYVMIGNHRDAWVNGAVDASSGTTVTDEIARGLGELKKAGWKPRRTIMICSWGAEEYSLIGSVEWVEQHEKLLSERAVIYLNADTAVGGNYVLSMASSPLVKGTLQDFAKKVDDPSAHDDKKTVYDITAERDSLMPKTDPPKPNIRNLGSGSDFASFYQFIGVPAADFGYRGYNNTGVFYPVYHTQHDTFEWLTKFIDPEFKYFKAASQLCGRLLLAFADMPLLRMNVTLYSEALEESLKTLKKNYGNQLKGHNTLALLESAIVKFKATAENFTKAQNEVEDKIRKFEEPSFARLRRFNDRLIKVERAFIYAYGLPGRRLVRHVIFAPGKYNLYGSSSFPGVSDILYKLHETGDVNAVDLQLSIATQSVLAASDILSGPY</sequence>
<evidence type="ECO:0000256" key="8">
    <source>
        <dbReference type="ARBA" id="ARBA00022833"/>
    </source>
</evidence>
<evidence type="ECO:0000256" key="2">
    <source>
        <dbReference type="ARBA" id="ARBA00004221"/>
    </source>
</evidence>
<comment type="caution">
    <text evidence="20">The sequence shown here is derived from an EMBL/GenBank/DDBJ whole genome shotgun (WGS) entry which is preliminary data.</text>
</comment>
<reference evidence="20" key="2">
    <citation type="journal article" date="2023" name="Science">
        <title>Genomic signatures of disease resistance in endangered staghorn corals.</title>
        <authorList>
            <person name="Vollmer S.V."/>
            <person name="Selwyn J.D."/>
            <person name="Despard B.A."/>
            <person name="Roesel C.L."/>
        </authorList>
    </citation>
    <scope>NUCLEOTIDE SEQUENCE</scope>
    <source>
        <strain evidence="20">K2</strain>
    </source>
</reference>
<keyword evidence="21" id="KW-1185">Reference proteome</keyword>
<evidence type="ECO:0000256" key="7">
    <source>
        <dbReference type="ARBA" id="ARBA00022801"/>
    </source>
</evidence>
<dbReference type="InterPro" id="IPR046450">
    <property type="entry name" value="PA_dom_sf"/>
</dbReference>
<evidence type="ECO:0000256" key="12">
    <source>
        <dbReference type="ARBA" id="ARBA00023180"/>
    </source>
</evidence>
<keyword evidence="6" id="KW-0479">Metal-binding</keyword>
<evidence type="ECO:0000256" key="3">
    <source>
        <dbReference type="ARBA" id="ARBA00005634"/>
    </source>
</evidence>
<dbReference type="Gene3D" id="1.20.930.40">
    <property type="entry name" value="Transferrin receptor-like, dimerisation domain"/>
    <property type="match status" value="1"/>
</dbReference>
<keyword evidence="10" id="KW-0482">Metalloprotease</keyword>
<keyword evidence="4" id="KW-0031">Aminopeptidase</keyword>
<dbReference type="SUPFAM" id="SSF52025">
    <property type="entry name" value="PA domain"/>
    <property type="match status" value="1"/>
</dbReference>
<evidence type="ECO:0000256" key="14">
    <source>
        <dbReference type="ARBA" id="ARBA00068168"/>
    </source>
</evidence>
<evidence type="ECO:0000256" key="4">
    <source>
        <dbReference type="ARBA" id="ARBA00022438"/>
    </source>
</evidence>
<dbReference type="Proteomes" id="UP001249851">
    <property type="component" value="Unassembled WGS sequence"/>
</dbReference>
<dbReference type="Pfam" id="PF04389">
    <property type="entry name" value="Peptidase_M28"/>
    <property type="match status" value="1"/>
</dbReference>
<gene>
    <name evidence="20" type="ORF">P5673_005574</name>
</gene>
<dbReference type="InterPro" id="IPR036757">
    <property type="entry name" value="TFR-like_dimer_dom_sf"/>
</dbReference>
<comment type="similarity">
    <text evidence="3">Belongs to the peptidase M28 family. M28B subfamily.</text>
</comment>
<dbReference type="GO" id="GO:0004177">
    <property type="term" value="F:aminopeptidase activity"/>
    <property type="evidence" value="ECO:0007669"/>
    <property type="project" value="UniProtKB-KW"/>
</dbReference>
<keyword evidence="20" id="KW-0121">Carboxypeptidase</keyword>
<keyword evidence="11" id="KW-1015">Disulfide bond</keyword>
<comment type="subcellular location">
    <subcellularLocation>
        <location evidence="2">Apical cell membrane</location>
    </subcellularLocation>
</comment>
<keyword evidence="7" id="KW-0378">Hydrolase</keyword>
<dbReference type="GO" id="GO:0006508">
    <property type="term" value="P:proteolysis"/>
    <property type="evidence" value="ECO:0007669"/>
    <property type="project" value="UniProtKB-KW"/>
</dbReference>
<dbReference type="InterPro" id="IPR007484">
    <property type="entry name" value="Peptidase_M28"/>
</dbReference>
<evidence type="ECO:0000259" key="18">
    <source>
        <dbReference type="Pfam" id="PF04253"/>
    </source>
</evidence>
<evidence type="ECO:0000259" key="17">
    <source>
        <dbReference type="Pfam" id="PF02225"/>
    </source>
</evidence>
<dbReference type="Gene3D" id="3.40.630.10">
    <property type="entry name" value="Zn peptidases"/>
    <property type="match status" value="1"/>
</dbReference>
<proteinExistence type="inferred from homology"/>
<keyword evidence="16" id="KW-0472">Membrane</keyword>
<dbReference type="Pfam" id="PF04253">
    <property type="entry name" value="TFR_dimer"/>
    <property type="match status" value="1"/>
</dbReference>